<dbReference type="OrthoDB" id="9804578at2"/>
<dbReference type="STRING" id="1121476.SAMN02745751_02554"/>
<evidence type="ECO:0000256" key="8">
    <source>
        <dbReference type="HAMAP-Rule" id="MF_00131"/>
    </source>
</evidence>
<protein>
    <recommendedName>
        <fullName evidence="8">Tryptophan synthase alpha chain</fullName>
        <ecNumber evidence="8">4.2.1.20</ecNumber>
    </recommendedName>
</protein>
<dbReference type="InterPro" id="IPR011060">
    <property type="entry name" value="RibuloseP-bd_barrel"/>
</dbReference>
<keyword evidence="5 8" id="KW-0057">Aromatic amino acid biosynthesis</keyword>
<dbReference type="NCBIfam" id="TIGR00262">
    <property type="entry name" value="trpA"/>
    <property type="match status" value="1"/>
</dbReference>
<keyword evidence="3 8" id="KW-0028">Amino-acid biosynthesis</keyword>
<gene>
    <name evidence="8" type="primary">trpA</name>
    <name evidence="10" type="ORF">SAMN02745751_02554</name>
</gene>
<dbReference type="InterPro" id="IPR013785">
    <property type="entry name" value="Aldolase_TIM"/>
</dbReference>
<feature type="active site" description="Proton acceptor" evidence="8">
    <location>
        <position position="48"/>
    </location>
</feature>
<dbReference type="GO" id="GO:0004834">
    <property type="term" value="F:tryptophan synthase activity"/>
    <property type="evidence" value="ECO:0007669"/>
    <property type="project" value="UniProtKB-UniRule"/>
</dbReference>
<evidence type="ECO:0000313" key="11">
    <source>
        <dbReference type="Proteomes" id="UP000184052"/>
    </source>
</evidence>
<keyword evidence="11" id="KW-1185">Reference proteome</keyword>
<dbReference type="InterPro" id="IPR002028">
    <property type="entry name" value="Trp_synthase_suA"/>
</dbReference>
<comment type="pathway">
    <text evidence="1 8">Amino-acid biosynthesis; L-tryptophan biosynthesis; L-tryptophan from chorismate: step 5/5.</text>
</comment>
<comment type="catalytic activity">
    <reaction evidence="7 8">
        <text>(1S,2R)-1-C-(indol-3-yl)glycerol 3-phosphate + L-serine = D-glyceraldehyde 3-phosphate + L-tryptophan + H2O</text>
        <dbReference type="Rhea" id="RHEA:10532"/>
        <dbReference type="ChEBI" id="CHEBI:15377"/>
        <dbReference type="ChEBI" id="CHEBI:33384"/>
        <dbReference type="ChEBI" id="CHEBI:57912"/>
        <dbReference type="ChEBI" id="CHEBI:58866"/>
        <dbReference type="ChEBI" id="CHEBI:59776"/>
        <dbReference type="EC" id="4.2.1.20"/>
    </reaction>
</comment>
<evidence type="ECO:0000256" key="1">
    <source>
        <dbReference type="ARBA" id="ARBA00004733"/>
    </source>
</evidence>
<evidence type="ECO:0000256" key="3">
    <source>
        <dbReference type="ARBA" id="ARBA00022605"/>
    </source>
</evidence>
<comment type="function">
    <text evidence="8">The alpha subunit is responsible for the aldol cleavage of indoleglycerol phosphate to indole and glyceraldehyde 3-phosphate.</text>
</comment>
<dbReference type="CDD" id="cd04724">
    <property type="entry name" value="Tryptophan_synthase_alpha"/>
    <property type="match status" value="1"/>
</dbReference>
<dbReference type="AlphaFoldDB" id="A0A1M6J996"/>
<evidence type="ECO:0000256" key="2">
    <source>
        <dbReference type="ARBA" id="ARBA00011270"/>
    </source>
</evidence>
<dbReference type="Pfam" id="PF00290">
    <property type="entry name" value="Trp_syntA"/>
    <property type="match status" value="1"/>
</dbReference>
<dbReference type="HAMAP" id="MF_00131">
    <property type="entry name" value="Trp_synth_alpha"/>
    <property type="match status" value="1"/>
</dbReference>
<evidence type="ECO:0000256" key="7">
    <source>
        <dbReference type="ARBA" id="ARBA00049047"/>
    </source>
</evidence>
<evidence type="ECO:0000313" key="10">
    <source>
        <dbReference type="EMBL" id="SHJ43231.1"/>
    </source>
</evidence>
<dbReference type="PANTHER" id="PTHR43406">
    <property type="entry name" value="TRYPTOPHAN SYNTHASE, ALPHA CHAIN"/>
    <property type="match status" value="1"/>
</dbReference>
<dbReference type="Proteomes" id="UP000184052">
    <property type="component" value="Unassembled WGS sequence"/>
</dbReference>
<comment type="subunit">
    <text evidence="2 8">Tetramer of two alpha and two beta chains.</text>
</comment>
<evidence type="ECO:0000256" key="6">
    <source>
        <dbReference type="ARBA" id="ARBA00023239"/>
    </source>
</evidence>
<comment type="similarity">
    <text evidence="8 9">Belongs to the TrpA family.</text>
</comment>
<sequence>MKDKITLMTHQVIGYPDMETNERALEIFEKNGVEFTELQIPFSDPSADGPTFVKANQEALDKGTTVKGSLEFIEKSVKKFDMNILIMTYYNIVYQYGVEEFVKKASEIGVWGLIIPDATLEDASELFEYCDKYDINPVVIATPYTDEARLEKIAEKGKGFIYYVPRAGVTGIKTRFSGEVTEKIERIKEVTKMKCAVGFGIQEKKDIDFLAGHADIAIIGSAITRVIENEGIEKVDEFLKKLMR</sequence>
<accession>A0A1M6J996</accession>
<dbReference type="UniPathway" id="UPA00035">
    <property type="reaction ID" value="UER00044"/>
</dbReference>
<dbReference type="GO" id="GO:0005829">
    <property type="term" value="C:cytosol"/>
    <property type="evidence" value="ECO:0007669"/>
    <property type="project" value="TreeGrafter"/>
</dbReference>
<dbReference type="Gene3D" id="3.20.20.70">
    <property type="entry name" value="Aldolase class I"/>
    <property type="match status" value="1"/>
</dbReference>
<proteinExistence type="inferred from homology"/>
<organism evidence="10 11">
    <name type="scientific">Dethiosulfatibacter aminovorans DSM 17477</name>
    <dbReference type="NCBI Taxonomy" id="1121476"/>
    <lineage>
        <taxon>Bacteria</taxon>
        <taxon>Bacillati</taxon>
        <taxon>Bacillota</taxon>
        <taxon>Tissierellia</taxon>
        <taxon>Dethiosulfatibacter</taxon>
    </lineage>
</organism>
<feature type="active site" description="Proton acceptor" evidence="8">
    <location>
        <position position="37"/>
    </location>
</feature>
<name>A0A1M6J996_9FIRM</name>
<dbReference type="PANTHER" id="PTHR43406:SF1">
    <property type="entry name" value="TRYPTOPHAN SYNTHASE ALPHA CHAIN, CHLOROPLASTIC"/>
    <property type="match status" value="1"/>
</dbReference>
<reference evidence="10 11" key="1">
    <citation type="submission" date="2016-11" db="EMBL/GenBank/DDBJ databases">
        <authorList>
            <person name="Jaros S."/>
            <person name="Januszkiewicz K."/>
            <person name="Wedrychowicz H."/>
        </authorList>
    </citation>
    <scope>NUCLEOTIDE SEQUENCE [LARGE SCALE GENOMIC DNA]</scope>
    <source>
        <strain evidence="10 11">DSM 17477</strain>
    </source>
</reference>
<dbReference type="RefSeq" id="WP_073049965.1">
    <property type="nucleotide sequence ID" value="NZ_FQZL01000020.1"/>
</dbReference>
<keyword evidence="6 8" id="KW-0456">Lyase</keyword>
<evidence type="ECO:0000256" key="4">
    <source>
        <dbReference type="ARBA" id="ARBA00022822"/>
    </source>
</evidence>
<dbReference type="SUPFAM" id="SSF51366">
    <property type="entry name" value="Ribulose-phoshate binding barrel"/>
    <property type="match status" value="1"/>
</dbReference>
<dbReference type="EMBL" id="FQZL01000020">
    <property type="protein sequence ID" value="SHJ43231.1"/>
    <property type="molecule type" value="Genomic_DNA"/>
</dbReference>
<keyword evidence="4 8" id="KW-0822">Tryptophan biosynthesis</keyword>
<evidence type="ECO:0000256" key="5">
    <source>
        <dbReference type="ARBA" id="ARBA00023141"/>
    </source>
</evidence>
<dbReference type="EC" id="4.2.1.20" evidence="8"/>
<evidence type="ECO:0000256" key="9">
    <source>
        <dbReference type="RuleBase" id="RU003662"/>
    </source>
</evidence>